<dbReference type="InterPro" id="IPR042403">
    <property type="entry name" value="Spt21/Ams2"/>
</dbReference>
<feature type="domain" description="Ams2/SPT21 N-terminal" evidence="2">
    <location>
        <begin position="8"/>
        <end position="142"/>
    </location>
</feature>
<dbReference type="Gene3D" id="3.30.50.10">
    <property type="entry name" value="Erythroid Transcription Factor GATA-1, subunit A"/>
    <property type="match status" value="1"/>
</dbReference>
<dbReference type="CDD" id="cd00202">
    <property type="entry name" value="ZnF_GATA"/>
    <property type="match status" value="1"/>
</dbReference>
<dbReference type="InterPro" id="IPR000679">
    <property type="entry name" value="Znf_GATA"/>
</dbReference>
<feature type="region of interest" description="Disordered" evidence="1">
    <location>
        <begin position="188"/>
        <end position="255"/>
    </location>
</feature>
<organism evidence="3 4">
    <name type="scientific">Cyphellophora europaea (strain CBS 101466)</name>
    <name type="common">Phialophora europaea</name>
    <dbReference type="NCBI Taxonomy" id="1220924"/>
    <lineage>
        <taxon>Eukaryota</taxon>
        <taxon>Fungi</taxon>
        <taxon>Dikarya</taxon>
        <taxon>Ascomycota</taxon>
        <taxon>Pezizomycotina</taxon>
        <taxon>Eurotiomycetes</taxon>
        <taxon>Chaetothyriomycetidae</taxon>
        <taxon>Chaetothyriales</taxon>
        <taxon>Cyphellophoraceae</taxon>
        <taxon>Cyphellophora</taxon>
    </lineage>
</organism>
<reference evidence="3 4" key="1">
    <citation type="submission" date="2013-03" db="EMBL/GenBank/DDBJ databases">
        <title>The Genome Sequence of Phialophora europaea CBS 101466.</title>
        <authorList>
            <consortium name="The Broad Institute Genomics Platform"/>
            <person name="Cuomo C."/>
            <person name="de Hoog S."/>
            <person name="Gorbushina A."/>
            <person name="Walker B."/>
            <person name="Young S.K."/>
            <person name="Zeng Q."/>
            <person name="Gargeya S."/>
            <person name="Fitzgerald M."/>
            <person name="Haas B."/>
            <person name="Abouelleil A."/>
            <person name="Allen A.W."/>
            <person name="Alvarado L."/>
            <person name="Arachchi H.M."/>
            <person name="Berlin A.M."/>
            <person name="Chapman S.B."/>
            <person name="Gainer-Dewar J."/>
            <person name="Goldberg J."/>
            <person name="Griggs A."/>
            <person name="Gujja S."/>
            <person name="Hansen M."/>
            <person name="Howarth C."/>
            <person name="Imamovic A."/>
            <person name="Ireland A."/>
            <person name="Larimer J."/>
            <person name="McCowan C."/>
            <person name="Murphy C."/>
            <person name="Pearson M."/>
            <person name="Poon T.W."/>
            <person name="Priest M."/>
            <person name="Roberts A."/>
            <person name="Saif S."/>
            <person name="Shea T."/>
            <person name="Sisk P."/>
            <person name="Sykes S."/>
            <person name="Wortman J."/>
            <person name="Nusbaum C."/>
            <person name="Birren B."/>
        </authorList>
    </citation>
    <scope>NUCLEOTIDE SEQUENCE [LARGE SCALE GENOMIC DNA]</scope>
    <source>
        <strain evidence="3 4">CBS 101466</strain>
    </source>
</reference>
<feature type="region of interest" description="Disordered" evidence="1">
    <location>
        <begin position="512"/>
        <end position="536"/>
    </location>
</feature>
<protein>
    <recommendedName>
        <fullName evidence="2">Ams2/SPT21 N-terminal domain-containing protein</fullName>
    </recommendedName>
</protein>
<dbReference type="OrthoDB" id="3199820at2759"/>
<dbReference type="AlphaFoldDB" id="W2RZ77"/>
<accession>W2RZ77</accession>
<dbReference type="SUPFAM" id="SSF57716">
    <property type="entry name" value="Glucocorticoid receptor-like (DNA-binding domain)"/>
    <property type="match status" value="1"/>
</dbReference>
<dbReference type="GO" id="GO:0000183">
    <property type="term" value="P:rDNA heterochromatin formation"/>
    <property type="evidence" value="ECO:0007669"/>
    <property type="project" value="TreeGrafter"/>
</dbReference>
<evidence type="ECO:0000313" key="4">
    <source>
        <dbReference type="Proteomes" id="UP000030752"/>
    </source>
</evidence>
<sequence length="1139" mass="124446">MASPDASSVQTVKLKVLYTFDVDSKDNHLTRWPQSIQVNTCFLDNVSQIGVVDLRTCLEAIVTASPELTSQVEMDYAVYAYDYSEDDTPLVGQGLLSKNIGEEDMEQENEAMITGRITKGLMGLLNKNAQPTLEVKLRLKPVATAVQRQRSGSVSSQDGRPSWLQNPEVALQRSASPMDTSGIENMQRMISEGGPPRDRDGYAHSRPGSRAGTPGVQQSYDQSQRQLADEYSRPSSRSAMRQPPQARRDSFSGYYSADETIEEGHARKRAKITKVNAPNKGSFNIEQQPDGLRAIAGKASSVRLHRPTPVHPPGLLNNVFSNEEPVRPPTPVPSTKATRPRGRPRKNAPSTLSAAPSVQAIQQKVDYSESAVLSPDDHRTRSVSSTPANIPSSPPVMPQQLLPRTSPVLPPMHTGSVDSGFGSGNMDDDIFGENGMVQFDDFDFNKAADVNLDLDFGQFDNQQYPPLFAGKTQIPEVQQVPTDNHHDIAQGYEPPASRAFLPPPSRPIERSQSFTPVTRPQTSMSSPKLAPAPYPRARQITEEQQKTLPKLVTRELAPIPASDPGTRKIERSQTWAPDSDALMSEALAGPDGFHNNMSRSKKRPGKEQTKARLENAIASGAMPPYCDNCGCIETPAWRRGYAKVFDCPYDDIETGLGSGDIVYKHPLTNHEDGAIKTFRGYKTDKRPEDESNGWKQICLCNPCGLWFHKQKCPRPKEKWQKAPKGKRKRNGKGPKAAKKPNAPPNPRSDAPTPASDDSSPADTDALDYDNDEDMQDMQGGEDEATEPQLPPMPRDTRASSADPPAQGLRRATKAAQEQRQIQSSPTKGGRSEADPIDVDLTPKPLRRQLFPSPDKAPSAPGSGHGSGSNPRNGALLPSFVRRSPRLTRTKDVFQISGIAGAVALTADGKENIMPELAVEHSSMSIDDLFEANGDASLLPPSTPQRRSERLLSKTPQQGFGAEVSANIQRTPNLRTPRHKQAQHPLTAALLGTAVKDVTEMTPFSRSIQDALNGAFVTPGKDKGSRKSTPHKGVSFDFPDLPSLKGSSPFSNDMPFNIAFSELPTDIQTDMTMFSTDGPIPSSPPNYLHFIDPKGNGEHISDEWSHMEEQTAKTSSYPDPTELGIAPTGTPRRSPRNNNK</sequence>
<feature type="compositionally biased region" description="Polar residues" evidence="1">
    <location>
        <begin position="512"/>
        <end position="526"/>
    </location>
</feature>
<dbReference type="GO" id="GO:0006357">
    <property type="term" value="P:regulation of transcription by RNA polymerase II"/>
    <property type="evidence" value="ECO:0007669"/>
    <property type="project" value="TreeGrafter"/>
</dbReference>
<gene>
    <name evidence="3" type="ORF">HMPREF1541_03694</name>
</gene>
<dbReference type="RefSeq" id="XP_008716266.1">
    <property type="nucleotide sequence ID" value="XM_008718044.1"/>
</dbReference>
<feature type="compositionally biased region" description="Polar residues" evidence="1">
    <location>
        <begin position="215"/>
        <end position="226"/>
    </location>
</feature>
<dbReference type="PANTHER" id="PTHR39147:SF1">
    <property type="entry name" value="PROTEIN SPT21"/>
    <property type="match status" value="1"/>
</dbReference>
<dbReference type="HOGENOM" id="CLU_001743_0_0_1"/>
<dbReference type="Pfam" id="PF25823">
    <property type="entry name" value="Ams2-SPT21_N"/>
    <property type="match status" value="1"/>
</dbReference>
<feature type="compositionally biased region" description="Basic residues" evidence="1">
    <location>
        <begin position="721"/>
        <end position="738"/>
    </location>
</feature>
<evidence type="ECO:0000259" key="2">
    <source>
        <dbReference type="Pfam" id="PF25823"/>
    </source>
</evidence>
<feature type="region of interest" description="Disordered" evidence="1">
    <location>
        <begin position="318"/>
        <end position="398"/>
    </location>
</feature>
<feature type="region of interest" description="Disordered" evidence="1">
    <location>
        <begin position="1093"/>
        <end position="1139"/>
    </location>
</feature>
<dbReference type="PANTHER" id="PTHR39147">
    <property type="entry name" value="PROTEIN SPT21"/>
    <property type="match status" value="1"/>
</dbReference>
<dbReference type="VEuPathDB" id="FungiDB:HMPREF1541_03694"/>
<dbReference type="GeneID" id="19971033"/>
<dbReference type="Proteomes" id="UP000030752">
    <property type="component" value="Unassembled WGS sequence"/>
</dbReference>
<keyword evidence="4" id="KW-1185">Reference proteome</keyword>
<dbReference type="GO" id="GO:0043565">
    <property type="term" value="F:sequence-specific DNA binding"/>
    <property type="evidence" value="ECO:0007669"/>
    <property type="project" value="InterPro"/>
</dbReference>
<proteinExistence type="predicted"/>
<dbReference type="EMBL" id="KB822719">
    <property type="protein sequence ID" value="ETN41757.1"/>
    <property type="molecule type" value="Genomic_DNA"/>
</dbReference>
<feature type="region of interest" description="Disordered" evidence="1">
    <location>
        <begin position="714"/>
        <end position="876"/>
    </location>
</feature>
<feature type="compositionally biased region" description="Polar residues" evidence="1">
    <location>
        <begin position="382"/>
        <end position="391"/>
    </location>
</feature>
<name>W2RZ77_CYPE1</name>
<evidence type="ECO:0000256" key="1">
    <source>
        <dbReference type="SAM" id="MobiDB-lite"/>
    </source>
</evidence>
<dbReference type="GO" id="GO:0008270">
    <property type="term" value="F:zinc ion binding"/>
    <property type="evidence" value="ECO:0007669"/>
    <property type="project" value="InterPro"/>
</dbReference>
<feature type="compositionally biased region" description="Basic and acidic residues" evidence="1">
    <location>
        <begin position="1093"/>
        <end position="1110"/>
    </location>
</feature>
<dbReference type="InterPro" id="IPR013088">
    <property type="entry name" value="Znf_NHR/GATA"/>
</dbReference>
<feature type="compositionally biased region" description="Acidic residues" evidence="1">
    <location>
        <begin position="764"/>
        <end position="785"/>
    </location>
</feature>
<feature type="compositionally biased region" description="Low complexity" evidence="1">
    <location>
        <begin position="747"/>
        <end position="763"/>
    </location>
</feature>
<dbReference type="InterPro" id="IPR057725">
    <property type="entry name" value="Ams2-SPT21_N"/>
</dbReference>
<feature type="compositionally biased region" description="Polar residues" evidence="1">
    <location>
        <begin position="348"/>
        <end position="362"/>
    </location>
</feature>
<feature type="region of interest" description="Disordered" evidence="1">
    <location>
        <begin position="589"/>
        <end position="609"/>
    </location>
</feature>
<feature type="region of interest" description="Disordered" evidence="1">
    <location>
        <begin position="932"/>
        <end position="957"/>
    </location>
</feature>
<dbReference type="InParanoid" id="W2RZ77"/>
<dbReference type="eggNOG" id="ENOG502QUGJ">
    <property type="taxonomic scope" value="Eukaryota"/>
</dbReference>
<feature type="compositionally biased region" description="Polar residues" evidence="1">
    <location>
        <begin position="815"/>
        <end position="826"/>
    </location>
</feature>
<evidence type="ECO:0000313" key="3">
    <source>
        <dbReference type="EMBL" id="ETN41757.1"/>
    </source>
</evidence>
<dbReference type="GO" id="GO:0030466">
    <property type="term" value="P:silent mating-type cassette heterochromatin formation"/>
    <property type="evidence" value="ECO:0007669"/>
    <property type="project" value="TreeGrafter"/>
</dbReference>